<protein>
    <submittedName>
        <fullName evidence="1">Uncharacterized protein</fullName>
    </submittedName>
</protein>
<proteinExistence type="predicted"/>
<dbReference type="AlphaFoldDB" id="A0A7J9GE36"/>
<reference evidence="1 2" key="1">
    <citation type="journal article" date="2019" name="Genome Biol. Evol.">
        <title>Insights into the evolution of the New World diploid cottons (Gossypium, subgenus Houzingenia) based on genome sequencing.</title>
        <authorList>
            <person name="Grover C.E."/>
            <person name="Arick M.A. 2nd"/>
            <person name="Thrash A."/>
            <person name="Conover J.L."/>
            <person name="Sanders W.S."/>
            <person name="Peterson D.G."/>
            <person name="Frelichowski J.E."/>
            <person name="Scheffler J.A."/>
            <person name="Scheffler B.E."/>
            <person name="Wendel J.F."/>
        </authorList>
    </citation>
    <scope>NUCLEOTIDE SEQUENCE [LARGE SCALE GENOMIC DNA]</scope>
    <source>
        <strain evidence="1">0</strain>
        <tissue evidence="1">Leaf</tissue>
    </source>
</reference>
<evidence type="ECO:0000313" key="2">
    <source>
        <dbReference type="Proteomes" id="UP000593560"/>
    </source>
</evidence>
<gene>
    <name evidence="1" type="ORF">Gohar_006648</name>
</gene>
<organism evidence="1 2">
    <name type="scientific">Gossypium harknessii</name>
    <dbReference type="NCBI Taxonomy" id="34285"/>
    <lineage>
        <taxon>Eukaryota</taxon>
        <taxon>Viridiplantae</taxon>
        <taxon>Streptophyta</taxon>
        <taxon>Embryophyta</taxon>
        <taxon>Tracheophyta</taxon>
        <taxon>Spermatophyta</taxon>
        <taxon>Magnoliopsida</taxon>
        <taxon>eudicotyledons</taxon>
        <taxon>Gunneridae</taxon>
        <taxon>Pentapetalae</taxon>
        <taxon>rosids</taxon>
        <taxon>malvids</taxon>
        <taxon>Malvales</taxon>
        <taxon>Malvaceae</taxon>
        <taxon>Malvoideae</taxon>
        <taxon>Gossypium</taxon>
    </lineage>
</organism>
<sequence>MRTGHGVQASKAELAEDMPFISFIRFIPFLIQIPLLPDFTPLSQQHS</sequence>
<accession>A0A7J9GE36</accession>
<dbReference type="Proteomes" id="UP000593560">
    <property type="component" value="Unassembled WGS sequence"/>
</dbReference>
<name>A0A7J9GE36_9ROSI</name>
<dbReference type="EMBL" id="JABFAD010000004">
    <property type="protein sequence ID" value="MBA0795816.1"/>
    <property type="molecule type" value="Genomic_DNA"/>
</dbReference>
<evidence type="ECO:0000313" key="1">
    <source>
        <dbReference type="EMBL" id="MBA0795816.1"/>
    </source>
</evidence>
<comment type="caution">
    <text evidence="1">The sequence shown here is derived from an EMBL/GenBank/DDBJ whole genome shotgun (WGS) entry which is preliminary data.</text>
</comment>
<keyword evidence="2" id="KW-1185">Reference proteome</keyword>